<dbReference type="InterPro" id="IPR010998">
    <property type="entry name" value="Integrase_recombinase_N"/>
</dbReference>
<keyword evidence="1" id="KW-0229">DNA integration</keyword>
<dbReference type="InterPro" id="IPR004107">
    <property type="entry name" value="Integrase_SAM-like_N"/>
</dbReference>
<dbReference type="InterPro" id="IPR011010">
    <property type="entry name" value="DNA_brk_join_enz"/>
</dbReference>
<evidence type="ECO:0000256" key="3">
    <source>
        <dbReference type="ARBA" id="ARBA00023172"/>
    </source>
</evidence>
<dbReference type="InterPro" id="IPR002104">
    <property type="entry name" value="Integrase_catalytic"/>
</dbReference>
<evidence type="ECO:0000313" key="6">
    <source>
        <dbReference type="EMBL" id="VAW42510.1"/>
    </source>
</evidence>
<dbReference type="InterPro" id="IPR013762">
    <property type="entry name" value="Integrase-like_cat_sf"/>
</dbReference>
<evidence type="ECO:0000259" key="5">
    <source>
        <dbReference type="PROSITE" id="PS51900"/>
    </source>
</evidence>
<feature type="domain" description="Core-binding (CB)" evidence="5">
    <location>
        <begin position="33"/>
        <end position="125"/>
    </location>
</feature>
<evidence type="ECO:0000256" key="2">
    <source>
        <dbReference type="ARBA" id="ARBA00023125"/>
    </source>
</evidence>
<sequence>MQDKAIASASETKELRPFPNTSLQTAGQIANQAAGNAIFSRYLSQKSANTLKRHSRDLELFAEYLLDIGIMPENGADFQTNPQAWRGVTWGLVEGFIAWQLQEGYAISSVNARLSTVKVYTQMAVKADAVPREEGLLIQSVKGFSRAGAANVDAKRPQTRIKEITYAYRPDGQRKSVVVNRRSTKKRHPFALTQADAQLLKQPKNLSPQAMRDALMICLLLDHGLRASELVLLKASDLNLNNGTLRFFRPKVKGTTHEWTTHQLTAVVHELAKNYLNNHYPPALLPDGPLILTTTRLKRNGEGGQLIQKGMNRIRISERVAWLGKQMGLSKLSAHDCRHFCATQMAQIGYGVDELMTWFGWTSAQTAVRYIAAVEVQQRYKG</sequence>
<evidence type="ECO:0008006" key="7">
    <source>
        <dbReference type="Google" id="ProtNLM"/>
    </source>
</evidence>
<dbReference type="CDD" id="cd00397">
    <property type="entry name" value="DNA_BRE_C"/>
    <property type="match status" value="1"/>
</dbReference>
<proteinExistence type="predicted"/>
<reference evidence="6" key="1">
    <citation type="submission" date="2018-06" db="EMBL/GenBank/DDBJ databases">
        <authorList>
            <person name="Zhirakovskaya E."/>
        </authorList>
    </citation>
    <scope>NUCLEOTIDE SEQUENCE</scope>
</reference>
<keyword evidence="2" id="KW-0238">DNA-binding</keyword>
<dbReference type="EMBL" id="UOEU01000930">
    <property type="protein sequence ID" value="VAW42510.1"/>
    <property type="molecule type" value="Genomic_DNA"/>
</dbReference>
<dbReference type="GO" id="GO:0006310">
    <property type="term" value="P:DNA recombination"/>
    <property type="evidence" value="ECO:0007669"/>
    <property type="project" value="UniProtKB-KW"/>
</dbReference>
<dbReference type="AlphaFoldDB" id="A0A3B0VPY4"/>
<name>A0A3B0VPY4_9ZZZZ</name>
<dbReference type="PROSITE" id="PS51898">
    <property type="entry name" value="TYR_RECOMBINASE"/>
    <property type="match status" value="1"/>
</dbReference>
<dbReference type="Pfam" id="PF00589">
    <property type="entry name" value="Phage_integrase"/>
    <property type="match status" value="1"/>
</dbReference>
<organism evidence="6">
    <name type="scientific">hydrothermal vent metagenome</name>
    <dbReference type="NCBI Taxonomy" id="652676"/>
    <lineage>
        <taxon>unclassified sequences</taxon>
        <taxon>metagenomes</taxon>
        <taxon>ecological metagenomes</taxon>
    </lineage>
</organism>
<dbReference type="Gene3D" id="1.10.443.10">
    <property type="entry name" value="Intergrase catalytic core"/>
    <property type="match status" value="1"/>
</dbReference>
<feature type="domain" description="Tyr recombinase" evidence="4">
    <location>
        <begin position="185"/>
        <end position="382"/>
    </location>
</feature>
<accession>A0A3B0VPY4</accession>
<dbReference type="InterPro" id="IPR050090">
    <property type="entry name" value="Tyrosine_recombinase_XerCD"/>
</dbReference>
<gene>
    <name evidence="6" type="ORF">MNBD_CHLOROFLEXI01-1453</name>
</gene>
<dbReference type="PROSITE" id="PS51900">
    <property type="entry name" value="CB"/>
    <property type="match status" value="1"/>
</dbReference>
<evidence type="ECO:0000256" key="1">
    <source>
        <dbReference type="ARBA" id="ARBA00022908"/>
    </source>
</evidence>
<keyword evidence="3" id="KW-0233">DNA recombination</keyword>
<evidence type="ECO:0000259" key="4">
    <source>
        <dbReference type="PROSITE" id="PS51898"/>
    </source>
</evidence>
<dbReference type="Gene3D" id="1.10.150.130">
    <property type="match status" value="1"/>
</dbReference>
<dbReference type="GO" id="GO:0015074">
    <property type="term" value="P:DNA integration"/>
    <property type="evidence" value="ECO:0007669"/>
    <property type="project" value="UniProtKB-KW"/>
</dbReference>
<dbReference type="Pfam" id="PF02899">
    <property type="entry name" value="Phage_int_SAM_1"/>
    <property type="match status" value="1"/>
</dbReference>
<dbReference type="GO" id="GO:0003677">
    <property type="term" value="F:DNA binding"/>
    <property type="evidence" value="ECO:0007669"/>
    <property type="project" value="UniProtKB-KW"/>
</dbReference>
<dbReference type="InterPro" id="IPR044068">
    <property type="entry name" value="CB"/>
</dbReference>
<protein>
    <recommendedName>
        <fullName evidence="7">Tyr recombinase domain-containing protein</fullName>
    </recommendedName>
</protein>
<dbReference type="PANTHER" id="PTHR30349">
    <property type="entry name" value="PHAGE INTEGRASE-RELATED"/>
    <property type="match status" value="1"/>
</dbReference>
<dbReference type="SUPFAM" id="SSF56349">
    <property type="entry name" value="DNA breaking-rejoining enzymes"/>
    <property type="match status" value="1"/>
</dbReference>